<dbReference type="InterPro" id="IPR001830">
    <property type="entry name" value="Glyco_trans_20"/>
</dbReference>
<dbReference type="GO" id="GO:0005829">
    <property type="term" value="C:cytosol"/>
    <property type="evidence" value="ECO:0007669"/>
    <property type="project" value="TreeGrafter"/>
</dbReference>
<evidence type="ECO:0000256" key="1">
    <source>
        <dbReference type="SAM" id="MobiDB-lite"/>
    </source>
</evidence>
<protein>
    <submittedName>
        <fullName evidence="2">Alpha,alpha-trehalose-phosphate synthase [UDP-forming] 1</fullName>
    </submittedName>
</protein>
<reference evidence="2" key="1">
    <citation type="submission" date="2020-06" db="EMBL/GenBank/DDBJ databases">
        <authorList>
            <person name="Li T."/>
            <person name="Hu X."/>
            <person name="Zhang T."/>
            <person name="Song X."/>
            <person name="Zhang H."/>
            <person name="Dai N."/>
            <person name="Sheng W."/>
            <person name="Hou X."/>
            <person name="Wei L."/>
        </authorList>
    </citation>
    <scope>NUCLEOTIDE SEQUENCE</scope>
    <source>
        <strain evidence="2">G02</strain>
        <tissue evidence="2">Leaf</tissue>
    </source>
</reference>
<evidence type="ECO:0000313" key="2">
    <source>
        <dbReference type="EMBL" id="KAL0320581.1"/>
    </source>
</evidence>
<proteinExistence type="predicted"/>
<organism evidence="2">
    <name type="scientific">Sesamum radiatum</name>
    <name type="common">Black benniseed</name>
    <dbReference type="NCBI Taxonomy" id="300843"/>
    <lineage>
        <taxon>Eukaryota</taxon>
        <taxon>Viridiplantae</taxon>
        <taxon>Streptophyta</taxon>
        <taxon>Embryophyta</taxon>
        <taxon>Tracheophyta</taxon>
        <taxon>Spermatophyta</taxon>
        <taxon>Magnoliopsida</taxon>
        <taxon>eudicotyledons</taxon>
        <taxon>Gunneridae</taxon>
        <taxon>Pentapetalae</taxon>
        <taxon>asterids</taxon>
        <taxon>lamiids</taxon>
        <taxon>Lamiales</taxon>
        <taxon>Pedaliaceae</taxon>
        <taxon>Sesamum</taxon>
    </lineage>
</organism>
<dbReference type="EMBL" id="JACGWJ010000024">
    <property type="protein sequence ID" value="KAL0320581.1"/>
    <property type="molecule type" value="Genomic_DNA"/>
</dbReference>
<dbReference type="GO" id="GO:0005992">
    <property type="term" value="P:trehalose biosynthetic process"/>
    <property type="evidence" value="ECO:0007669"/>
    <property type="project" value="InterPro"/>
</dbReference>
<dbReference type="AlphaFoldDB" id="A0AAW2LNC2"/>
<dbReference type="SUPFAM" id="SSF53756">
    <property type="entry name" value="UDP-Glycosyltransferase/glycogen phosphorylase"/>
    <property type="match status" value="1"/>
</dbReference>
<reference evidence="2" key="2">
    <citation type="journal article" date="2024" name="Plant">
        <title>Genomic evolution and insights into agronomic trait innovations of Sesamum species.</title>
        <authorList>
            <person name="Miao H."/>
            <person name="Wang L."/>
            <person name="Qu L."/>
            <person name="Liu H."/>
            <person name="Sun Y."/>
            <person name="Le M."/>
            <person name="Wang Q."/>
            <person name="Wei S."/>
            <person name="Zheng Y."/>
            <person name="Lin W."/>
            <person name="Duan Y."/>
            <person name="Cao H."/>
            <person name="Xiong S."/>
            <person name="Wang X."/>
            <person name="Wei L."/>
            <person name="Li C."/>
            <person name="Ma Q."/>
            <person name="Ju M."/>
            <person name="Zhao R."/>
            <person name="Li G."/>
            <person name="Mu C."/>
            <person name="Tian Q."/>
            <person name="Mei H."/>
            <person name="Zhang T."/>
            <person name="Gao T."/>
            <person name="Zhang H."/>
        </authorList>
    </citation>
    <scope>NUCLEOTIDE SEQUENCE</scope>
    <source>
        <tissue evidence="2">Leaf</tissue>
    </source>
</reference>
<dbReference type="GO" id="GO:0004805">
    <property type="term" value="F:trehalose-phosphatase activity"/>
    <property type="evidence" value="ECO:0007669"/>
    <property type="project" value="TreeGrafter"/>
</dbReference>
<dbReference type="PANTHER" id="PTHR10788:SF130">
    <property type="entry name" value="ALPHA,ALPHA-TREHALOSE-PHOSPHATE SYNTHASE [UDP-FORMING] 1"/>
    <property type="match status" value="1"/>
</dbReference>
<comment type="caution">
    <text evidence="2">The sequence shown here is derived from an EMBL/GenBank/DDBJ whole genome shotgun (WGS) entry which is preliminary data.</text>
</comment>
<name>A0AAW2LNC2_SESRA</name>
<dbReference type="GO" id="GO:0003825">
    <property type="term" value="F:alpha,alpha-trehalose-phosphate synthase (UDP-forming) activity"/>
    <property type="evidence" value="ECO:0007669"/>
    <property type="project" value="TreeGrafter"/>
</dbReference>
<accession>A0AAW2LNC2</accession>
<dbReference type="PANTHER" id="PTHR10788">
    <property type="entry name" value="TREHALOSE-6-PHOSPHATE SYNTHASE"/>
    <property type="match status" value="1"/>
</dbReference>
<dbReference type="Gene3D" id="3.40.50.2000">
    <property type="entry name" value="Glycogen Phosphorylase B"/>
    <property type="match status" value="1"/>
</dbReference>
<gene>
    <name evidence="2" type="ORF">Sradi_5319600</name>
</gene>
<feature type="region of interest" description="Disordered" evidence="1">
    <location>
        <begin position="22"/>
        <end position="49"/>
    </location>
</feature>
<sequence length="162" mass="18022">MPGNKCNDNSQVLSTRVARLVRERERRRSNRSPSLTDGNDGNRGIEISEHDISGTSYVEQYLEGAARAHNEGWERPDGRPIKQRLLVVANRLPVSAVRRGEDSWSLEISAGGLVSALLGVKEFEARWIGWAGVNVPDEVGQKALSRALAEKVKQSWALLFFK</sequence>